<evidence type="ECO:0000313" key="5">
    <source>
        <dbReference type="EMBL" id="OKL56135.1"/>
    </source>
</evidence>
<dbReference type="GeneID" id="31008498"/>
<organism evidence="5 6">
    <name type="scientific">Talaromyces atroroseus</name>
    <dbReference type="NCBI Taxonomy" id="1441469"/>
    <lineage>
        <taxon>Eukaryota</taxon>
        <taxon>Fungi</taxon>
        <taxon>Dikarya</taxon>
        <taxon>Ascomycota</taxon>
        <taxon>Pezizomycotina</taxon>
        <taxon>Eurotiomycetes</taxon>
        <taxon>Eurotiomycetidae</taxon>
        <taxon>Eurotiales</taxon>
        <taxon>Trichocomaceae</taxon>
        <taxon>Talaromyces</taxon>
        <taxon>Talaromyces sect. Trachyspermi</taxon>
    </lineage>
</organism>
<dbReference type="EMBL" id="LFMY01000016">
    <property type="protein sequence ID" value="OKL56135.1"/>
    <property type="molecule type" value="Genomic_DNA"/>
</dbReference>
<evidence type="ECO:0000256" key="4">
    <source>
        <dbReference type="RuleBase" id="RU000363"/>
    </source>
</evidence>
<name>A0A225ANY0_TALAT</name>
<gene>
    <name evidence="5" type="ORF">UA08_08742</name>
</gene>
<dbReference type="PANTHER" id="PTHR42760:SF37">
    <property type="entry name" value="CLAVALDEHYDE DEHYDROGENASE"/>
    <property type="match status" value="1"/>
</dbReference>
<keyword evidence="3" id="KW-0560">Oxidoreductase</keyword>
<sequence length="287" mass="31449">MADPKVYAFTTSDHHDTYPAIAKYSHQGRVVLITGASKGIGLVTAISFAKAGAHAIIIAARSNLNEVEKEILAAAATAGTSPQVLKLHLDVTDPKGVAEAAVQVQQKFGKLDILLNNAGYLEKWTEVSESDPMEWWKTWEINLKGTYLMTRAFLPLIQQSDLKTIVNVSSIGAHVTFFGASAYQSSKLAVIRFTEFIAAEYGDKGVVAFVIHPGGVPTELATNMPDHMHGALIDKPELAADTVAWLTQEQQQWLNGRYLSVTWDMPELFARKDEIIEGNKLKVKMVV</sequence>
<dbReference type="OrthoDB" id="1933717at2759"/>
<proteinExistence type="inferred from homology"/>
<dbReference type="AlphaFoldDB" id="A0A225ANY0"/>
<protein>
    <submittedName>
        <fullName evidence="5">Uncharacterized protein</fullName>
    </submittedName>
</protein>
<evidence type="ECO:0000313" key="6">
    <source>
        <dbReference type="Proteomes" id="UP000214365"/>
    </source>
</evidence>
<dbReference type="GO" id="GO:0016616">
    <property type="term" value="F:oxidoreductase activity, acting on the CH-OH group of donors, NAD or NADP as acceptor"/>
    <property type="evidence" value="ECO:0007669"/>
    <property type="project" value="TreeGrafter"/>
</dbReference>
<evidence type="ECO:0000256" key="2">
    <source>
        <dbReference type="ARBA" id="ARBA00022857"/>
    </source>
</evidence>
<comment type="caution">
    <text evidence="5">The sequence shown here is derived from an EMBL/GenBank/DDBJ whole genome shotgun (WGS) entry which is preliminary data.</text>
</comment>
<dbReference type="PANTHER" id="PTHR42760">
    <property type="entry name" value="SHORT-CHAIN DEHYDROGENASES/REDUCTASES FAMILY MEMBER"/>
    <property type="match status" value="1"/>
</dbReference>
<accession>A0A225ANY0</accession>
<reference evidence="5 6" key="1">
    <citation type="submission" date="2015-06" db="EMBL/GenBank/DDBJ databases">
        <title>Talaromyces atroroseus IBT 11181 draft genome.</title>
        <authorList>
            <person name="Rasmussen K.B."/>
            <person name="Rasmussen S."/>
            <person name="Petersen B."/>
            <person name="Sicheritz-Ponten T."/>
            <person name="Mortensen U.H."/>
            <person name="Thrane U."/>
        </authorList>
    </citation>
    <scope>NUCLEOTIDE SEQUENCE [LARGE SCALE GENOMIC DNA]</scope>
    <source>
        <strain evidence="5 6">IBT 11181</strain>
    </source>
</reference>
<dbReference type="STRING" id="1441469.A0A225ANY0"/>
<dbReference type="InterPro" id="IPR036291">
    <property type="entry name" value="NAD(P)-bd_dom_sf"/>
</dbReference>
<dbReference type="PRINTS" id="PR00081">
    <property type="entry name" value="GDHRDH"/>
</dbReference>
<dbReference type="PRINTS" id="PR00080">
    <property type="entry name" value="SDRFAMILY"/>
</dbReference>
<comment type="similarity">
    <text evidence="1 4">Belongs to the short-chain dehydrogenases/reductases (SDR) family.</text>
</comment>
<dbReference type="FunFam" id="3.40.50.720:FF:000905">
    <property type="entry name" value="Oxidoreductase, short chain dehydrogenase/reductase family, putative"/>
    <property type="match status" value="1"/>
</dbReference>
<dbReference type="CDD" id="cd05233">
    <property type="entry name" value="SDR_c"/>
    <property type="match status" value="1"/>
</dbReference>
<keyword evidence="2" id="KW-0521">NADP</keyword>
<dbReference type="RefSeq" id="XP_020116256.1">
    <property type="nucleotide sequence ID" value="XM_020263639.1"/>
</dbReference>
<dbReference type="InterPro" id="IPR002347">
    <property type="entry name" value="SDR_fam"/>
</dbReference>
<evidence type="ECO:0000256" key="1">
    <source>
        <dbReference type="ARBA" id="ARBA00006484"/>
    </source>
</evidence>
<keyword evidence="6" id="KW-1185">Reference proteome</keyword>
<dbReference type="SUPFAM" id="SSF51735">
    <property type="entry name" value="NAD(P)-binding Rossmann-fold domains"/>
    <property type="match status" value="1"/>
</dbReference>
<evidence type="ECO:0000256" key="3">
    <source>
        <dbReference type="ARBA" id="ARBA00023002"/>
    </source>
</evidence>
<dbReference type="Proteomes" id="UP000214365">
    <property type="component" value="Unassembled WGS sequence"/>
</dbReference>
<dbReference type="Gene3D" id="3.40.50.720">
    <property type="entry name" value="NAD(P)-binding Rossmann-like Domain"/>
    <property type="match status" value="1"/>
</dbReference>
<dbReference type="Pfam" id="PF00106">
    <property type="entry name" value="adh_short"/>
    <property type="match status" value="1"/>
</dbReference>